<evidence type="ECO:0000313" key="6">
    <source>
        <dbReference type="EMBL" id="CAG2233613.1"/>
    </source>
</evidence>
<dbReference type="Pfam" id="PF07525">
    <property type="entry name" value="SOCS_box"/>
    <property type="match status" value="1"/>
</dbReference>
<dbReference type="SUPFAM" id="SSF158235">
    <property type="entry name" value="SOCS box-like"/>
    <property type="match status" value="1"/>
</dbReference>
<dbReference type="Pfam" id="PF00023">
    <property type="entry name" value="Ank"/>
    <property type="match status" value="2"/>
</dbReference>
<feature type="repeat" description="ANK" evidence="3">
    <location>
        <begin position="252"/>
        <end position="284"/>
    </location>
</feature>
<comment type="caution">
    <text evidence="6">The sequence shown here is derived from an EMBL/GenBank/DDBJ whole genome shotgun (WGS) entry which is preliminary data.</text>
</comment>
<gene>
    <name evidence="6" type="ORF">MEDL_46317</name>
</gene>
<feature type="repeat" description="ANK" evidence="3">
    <location>
        <begin position="1341"/>
        <end position="1374"/>
    </location>
</feature>
<dbReference type="InterPro" id="IPR001496">
    <property type="entry name" value="SOCS_box"/>
</dbReference>
<feature type="domain" description="SOCS box" evidence="5">
    <location>
        <begin position="1783"/>
        <end position="1842"/>
    </location>
</feature>
<dbReference type="PROSITE" id="PS50088">
    <property type="entry name" value="ANK_REPEAT"/>
    <property type="match status" value="5"/>
</dbReference>
<evidence type="ECO:0000256" key="1">
    <source>
        <dbReference type="ARBA" id="ARBA00022737"/>
    </source>
</evidence>
<dbReference type="PANTHER" id="PTHR24198:SF165">
    <property type="entry name" value="ANKYRIN REPEAT-CONTAINING PROTEIN-RELATED"/>
    <property type="match status" value="1"/>
</dbReference>
<dbReference type="InterPro" id="IPR036770">
    <property type="entry name" value="Ankyrin_rpt-contain_sf"/>
</dbReference>
<feature type="compositionally biased region" description="Basic and acidic residues" evidence="4">
    <location>
        <begin position="928"/>
        <end position="939"/>
    </location>
</feature>
<keyword evidence="1" id="KW-0677">Repeat</keyword>
<sequence length="1922" mass="213387">MEGNAKILLEAGANVSFRGKPSDKAIGWIGCFCFAAMKCPSLIPDFLKYRADPNEVHEQSGKSVLLIAMDHKASKDDVIALIKAGASKGDSVKRPYNAVNHTVSCAYSVKQTVTELLSEGANPNMVPQGEDSPLIISVRKKMSDVVDMLIKHKANVNHLGKNGYTAIHVCCENVHDATSREISDILIEAGSDLNKPNDENVYPLESLLKCRPFANSYYSGSSLLSDGSSATIESFLSKMLENGVDPNCNRNSKSSPLVIAIERGLGNIVTLLIDKGANVLYTDGKGETPFTTCLKLTSTNRDDIMKALIDKEIPLNDLCSDGGYPLTLVLERKFDNSVVEMMLKKGANPNLVTPGKSSALMLAITDDRFNVSCDLMKTGADVNYTNDTGETVFGLFALKVKEKLGKQHLDKYRSTEITNNRSRTIVFKSFLEFGVEIDKPTKSKIHPLLVAVWLCNEEIVNTILERGTTVDDDRFVAILARAIRRDQTEIVKLMLKSRPCVNHKIELKRKKAIVDGGSSEKYTKISSSSSVVSESPTCSTNDTVLEMVLRDMPELSIDQKEQFVNLLLEYKADPNLVEDGRHSPLLQAVVLGAPKIVKALLDAKANVNHKGIENYTPLHAHFVVLIRNDRKATLIASNTNDQHLILDMLLQAGASLKSKTIYEEMPLHIALRCRIRNNQKYLDNIRALLNYSTDVNFPDKQKTYPLNVAAKCCTCDIIIKMMSLGADISSKDSDGNTALHCHMDATSFDKDVVSALLNSGAEINAVNNIGETVLMRHIRKSNRKSTPNTLQFLLDHGADPNICDTEGNSTLMEAINHDFYSAVSILVQHNANINHVGKDGNTALHLCLLKGPLQNDSAKDFKLNQFKELREELFEESGSANKVRKRSYLMDNSNKLAKISDISGVKKRRIVDSFGLNEPPLKAPKQSSSDETKEKEKDYNVNQNKETDDGNWELMKIIDFLLSHKANVNHNNEGCDSPLILAVRTENSEVVKRILKANPNMFYRGKDHLNAIDICLTVADDLRVTTIGPAFLKDGVLGRLANRRLECLNELFDEILITNICSRLLDSENTINVNFAKNEEDSPLIFFCKRRVVAVVEKLLGCNADVNYAGIGGSTVLHHVIDIHDETTAMSMLNCLLVVNPLLDRKDSKGQTALEKAIYVFCNNTNSYINGNDTRNNVLLTLMQRLLEAGAVTDHEKLGNVLMKCAQIGDFKTMESLFCHGADLNYRNILGQTVLHVCWSESLNGALDFLKFYVQKGGVLHNKDRNGNLPLTSLLKAKCNNERADTVEIAEIFQFMIKSSIKSIDDGDDPYLLHTAVRHGLIRTAIAILDAKECATVENKAHETPLYLATKAHNRKELIDLLLRNGADPNQHTSFKIPIVSAVKQCDVPTVSTLIKTGASINVKDKFGRSLLHVLYSDKSKKGDLCLMTKLLLEKGINVNGTDKVGRSALFTLLQYTPEENSFPSSSNKNKKDVLHSKETREDMVPVLVGNGLDVNLVDKCDNTALDGVCSSGINPKAGIALLNAGANPRSNCLEKAIVNFPMKNTVRVEFIDLLLLKGCDPNVFNGDSSNLIHVVSYGSRCLVESLLKHGSDVNFCDSRNKTALHFACELDRSNCRDDIVQLLIKNGANLNIQTTSGKRPLDILVTKMVKEVGYHTVSGVTERVIQIEVDLSSLNRLVCGGAQLCCIITTDSLDIENRHTFSSAYRRLLMARYGQKLTESSSLQNLIKHGFFKAAGCLIRCGWEFEKEKWFENFNFASMNLSNIDKAGESYKIIAMENATSELQTLMKSSQSVLKPLAHRCRVVIRKQLVKASVGSEIESKIEVLPVPTTIKSYLKFVDYCHNTEIFQLEKITRSLRDYGIPLNYLQSTFHNPFYVPTYTFDMDSDDGGISYEPDNDYYPESDDDYVYRHGGYRSDDEYSF</sequence>
<dbReference type="Proteomes" id="UP000683360">
    <property type="component" value="Unassembled WGS sequence"/>
</dbReference>
<evidence type="ECO:0000256" key="3">
    <source>
        <dbReference type="PROSITE-ProRule" id="PRU00023"/>
    </source>
</evidence>
<reference evidence="6" key="1">
    <citation type="submission" date="2021-03" db="EMBL/GenBank/DDBJ databases">
        <authorList>
            <person name="Bekaert M."/>
        </authorList>
    </citation>
    <scope>NUCLEOTIDE SEQUENCE</scope>
</reference>
<keyword evidence="2 3" id="KW-0040">ANK repeat</keyword>
<evidence type="ECO:0000256" key="4">
    <source>
        <dbReference type="SAM" id="MobiDB-lite"/>
    </source>
</evidence>
<dbReference type="OrthoDB" id="6098025at2759"/>
<accession>A0A8S3TT62</accession>
<dbReference type="PROSITE" id="PS50297">
    <property type="entry name" value="ANK_REP_REGION"/>
    <property type="match status" value="3"/>
</dbReference>
<proteinExistence type="predicted"/>
<dbReference type="Pfam" id="PF12796">
    <property type="entry name" value="Ank_2"/>
    <property type="match status" value="4"/>
</dbReference>
<evidence type="ECO:0000256" key="2">
    <source>
        <dbReference type="ARBA" id="ARBA00023043"/>
    </source>
</evidence>
<dbReference type="InterPro" id="IPR002110">
    <property type="entry name" value="Ankyrin_rpt"/>
</dbReference>
<organism evidence="6 7">
    <name type="scientific">Mytilus edulis</name>
    <name type="common">Blue mussel</name>
    <dbReference type="NCBI Taxonomy" id="6550"/>
    <lineage>
        <taxon>Eukaryota</taxon>
        <taxon>Metazoa</taxon>
        <taxon>Spiralia</taxon>
        <taxon>Lophotrochozoa</taxon>
        <taxon>Mollusca</taxon>
        <taxon>Bivalvia</taxon>
        <taxon>Autobranchia</taxon>
        <taxon>Pteriomorphia</taxon>
        <taxon>Mytilida</taxon>
        <taxon>Mytiloidea</taxon>
        <taxon>Mytilidae</taxon>
        <taxon>Mytilinae</taxon>
        <taxon>Mytilus</taxon>
    </lineage>
</organism>
<evidence type="ECO:0000259" key="5">
    <source>
        <dbReference type="PROSITE" id="PS50225"/>
    </source>
</evidence>
<dbReference type="PANTHER" id="PTHR24198">
    <property type="entry name" value="ANKYRIN REPEAT AND PROTEIN KINASE DOMAIN-CONTAINING PROTEIN"/>
    <property type="match status" value="1"/>
</dbReference>
<protein>
    <submittedName>
        <fullName evidence="6">ANK</fullName>
    </submittedName>
</protein>
<dbReference type="SMART" id="SM00248">
    <property type="entry name" value="ANK"/>
    <property type="match status" value="29"/>
</dbReference>
<dbReference type="EMBL" id="CAJPWZ010002213">
    <property type="protein sequence ID" value="CAG2233613.1"/>
    <property type="molecule type" value="Genomic_DNA"/>
</dbReference>
<feature type="repeat" description="ANK" evidence="3">
    <location>
        <begin position="1600"/>
        <end position="1636"/>
    </location>
</feature>
<keyword evidence="7" id="KW-1185">Reference proteome</keyword>
<feature type="repeat" description="ANK" evidence="3">
    <location>
        <begin position="162"/>
        <end position="198"/>
    </location>
</feature>
<evidence type="ECO:0000313" key="7">
    <source>
        <dbReference type="Proteomes" id="UP000683360"/>
    </source>
</evidence>
<dbReference type="Gene3D" id="1.25.40.20">
    <property type="entry name" value="Ankyrin repeat-containing domain"/>
    <property type="match status" value="10"/>
</dbReference>
<dbReference type="SMART" id="SM00969">
    <property type="entry name" value="SOCS_box"/>
    <property type="match status" value="1"/>
</dbReference>
<feature type="region of interest" description="Disordered" evidence="4">
    <location>
        <begin position="915"/>
        <end position="946"/>
    </location>
</feature>
<dbReference type="GO" id="GO:0035556">
    <property type="term" value="P:intracellular signal transduction"/>
    <property type="evidence" value="ECO:0007669"/>
    <property type="project" value="InterPro"/>
</dbReference>
<dbReference type="SUPFAM" id="SSF48403">
    <property type="entry name" value="Ankyrin repeat"/>
    <property type="match status" value="6"/>
</dbReference>
<dbReference type="CDD" id="cd03587">
    <property type="entry name" value="SOCS"/>
    <property type="match status" value="1"/>
</dbReference>
<name>A0A8S3TT62_MYTED</name>
<dbReference type="PROSITE" id="PS50225">
    <property type="entry name" value="SOCS"/>
    <property type="match status" value="1"/>
</dbReference>
<feature type="repeat" description="ANK" evidence="3">
    <location>
        <begin position="734"/>
        <end position="768"/>
    </location>
</feature>
<dbReference type="InterPro" id="IPR036036">
    <property type="entry name" value="SOCS_box-like_dom_sf"/>
</dbReference>